<proteinExistence type="predicted"/>
<name>A0A399MGV4_9PSED</name>
<gene>
    <name evidence="1" type="ORF">D0894_01245</name>
</gene>
<sequence>MNRLPSVATLEGEVLPEAVLDARAMCSMNFARDEFSKLEKILLTFVIPAMGGYDNELACDIARHIEQTRIFSRNFCWPHRHLGSSHGVVGKRPGVDGGAKS</sequence>
<accession>A0A399MGV4</accession>
<protein>
    <submittedName>
        <fullName evidence="1">Uncharacterized protein</fullName>
    </submittedName>
</protein>
<evidence type="ECO:0000313" key="2">
    <source>
        <dbReference type="Proteomes" id="UP000265875"/>
    </source>
</evidence>
<organism evidence="1 2">
    <name type="scientific">Pseudomonas monteilii</name>
    <dbReference type="NCBI Taxonomy" id="76759"/>
    <lineage>
        <taxon>Bacteria</taxon>
        <taxon>Pseudomonadati</taxon>
        <taxon>Pseudomonadota</taxon>
        <taxon>Gammaproteobacteria</taxon>
        <taxon>Pseudomonadales</taxon>
        <taxon>Pseudomonadaceae</taxon>
        <taxon>Pseudomonas</taxon>
    </lineage>
</organism>
<dbReference type="AlphaFoldDB" id="A0A399MGV4"/>
<dbReference type="EMBL" id="QWLL01000005">
    <property type="protein sequence ID" value="RII80229.1"/>
    <property type="molecule type" value="Genomic_DNA"/>
</dbReference>
<dbReference type="RefSeq" id="WP_054888441.1">
    <property type="nucleotide sequence ID" value="NZ_QWLL01000005.1"/>
</dbReference>
<comment type="caution">
    <text evidence="1">The sequence shown here is derived from an EMBL/GenBank/DDBJ whole genome shotgun (WGS) entry which is preliminary data.</text>
</comment>
<evidence type="ECO:0000313" key="1">
    <source>
        <dbReference type="EMBL" id="RII80229.1"/>
    </source>
</evidence>
<dbReference type="Proteomes" id="UP000265875">
    <property type="component" value="Unassembled WGS sequence"/>
</dbReference>
<reference evidence="1 2" key="1">
    <citation type="submission" date="2018-08" db="EMBL/GenBank/DDBJ databases">
        <title>Draft genome sequence of the cyanotroph, Pseudomonas monteilii BCN3.</title>
        <authorList>
            <person name="Jones L.B."/>
            <person name="Kunz D.A."/>
        </authorList>
    </citation>
    <scope>NUCLEOTIDE SEQUENCE [LARGE SCALE GENOMIC DNA]</scope>
    <source>
        <strain evidence="1 2">BCN3</strain>
    </source>
</reference>